<name>A0ABS4FZ34_9CLOT</name>
<accession>A0ABS4FZ34</accession>
<protein>
    <submittedName>
        <fullName evidence="1">Uncharacterized protein</fullName>
    </submittedName>
</protein>
<proteinExistence type="predicted"/>
<gene>
    <name evidence="1" type="ORF">J2Z34_000022</name>
</gene>
<comment type="caution">
    <text evidence="1">The sequence shown here is derived from an EMBL/GenBank/DDBJ whole genome shotgun (WGS) entry which is preliminary data.</text>
</comment>
<organism evidence="1 2">
    <name type="scientific">Youngiibacter multivorans</name>
    <dbReference type="NCBI Taxonomy" id="937251"/>
    <lineage>
        <taxon>Bacteria</taxon>
        <taxon>Bacillati</taxon>
        <taxon>Bacillota</taxon>
        <taxon>Clostridia</taxon>
        <taxon>Eubacteriales</taxon>
        <taxon>Clostridiaceae</taxon>
        <taxon>Youngiibacter</taxon>
    </lineage>
</organism>
<evidence type="ECO:0000313" key="2">
    <source>
        <dbReference type="Proteomes" id="UP001519271"/>
    </source>
</evidence>
<dbReference type="Proteomes" id="UP001519271">
    <property type="component" value="Unassembled WGS sequence"/>
</dbReference>
<evidence type="ECO:0000313" key="1">
    <source>
        <dbReference type="EMBL" id="MBP1917559.1"/>
    </source>
</evidence>
<dbReference type="EMBL" id="JAGGKC010000001">
    <property type="protein sequence ID" value="MBP1917559.1"/>
    <property type="molecule type" value="Genomic_DNA"/>
</dbReference>
<sequence>MTDDITWSPFFRRPIINVLSDSVTDDFKITLSGDLILNNAPIFFLASNSNLELSSEEEPEPLPGFPKLPDIALQTASDTLMGFIKDVDAQSKYIIYLLLLFEK</sequence>
<keyword evidence="2" id="KW-1185">Reference proteome</keyword>
<reference evidence="1 2" key="1">
    <citation type="submission" date="2021-03" db="EMBL/GenBank/DDBJ databases">
        <title>Genomic Encyclopedia of Type Strains, Phase IV (KMG-IV): sequencing the most valuable type-strain genomes for metagenomic binning, comparative biology and taxonomic classification.</title>
        <authorList>
            <person name="Goeker M."/>
        </authorList>
    </citation>
    <scope>NUCLEOTIDE SEQUENCE [LARGE SCALE GENOMIC DNA]</scope>
    <source>
        <strain evidence="1 2">DSM 6139</strain>
    </source>
</reference>